<gene>
    <name evidence="2" type="ORF">KFL_004380020</name>
</gene>
<reference evidence="2 3" key="1">
    <citation type="journal article" date="2014" name="Nat. Commun.">
        <title>Klebsormidium flaccidum genome reveals primary factors for plant terrestrial adaptation.</title>
        <authorList>
            <person name="Hori K."/>
            <person name="Maruyama F."/>
            <person name="Fujisawa T."/>
            <person name="Togashi T."/>
            <person name="Yamamoto N."/>
            <person name="Seo M."/>
            <person name="Sato S."/>
            <person name="Yamada T."/>
            <person name="Mori H."/>
            <person name="Tajima N."/>
            <person name="Moriyama T."/>
            <person name="Ikeuchi M."/>
            <person name="Watanabe M."/>
            <person name="Wada H."/>
            <person name="Kobayashi K."/>
            <person name="Saito M."/>
            <person name="Masuda T."/>
            <person name="Sasaki-Sekimoto Y."/>
            <person name="Mashiguchi K."/>
            <person name="Awai K."/>
            <person name="Shimojima M."/>
            <person name="Masuda S."/>
            <person name="Iwai M."/>
            <person name="Nobusawa T."/>
            <person name="Narise T."/>
            <person name="Kondo S."/>
            <person name="Saito H."/>
            <person name="Sato R."/>
            <person name="Murakawa M."/>
            <person name="Ihara Y."/>
            <person name="Oshima-Yamada Y."/>
            <person name="Ohtaka K."/>
            <person name="Satoh M."/>
            <person name="Sonobe K."/>
            <person name="Ishii M."/>
            <person name="Ohtani R."/>
            <person name="Kanamori-Sato M."/>
            <person name="Honoki R."/>
            <person name="Miyazaki D."/>
            <person name="Mochizuki H."/>
            <person name="Umetsu J."/>
            <person name="Higashi K."/>
            <person name="Shibata D."/>
            <person name="Kamiya Y."/>
            <person name="Sato N."/>
            <person name="Nakamura Y."/>
            <person name="Tabata S."/>
            <person name="Ida S."/>
            <person name="Kurokawa K."/>
            <person name="Ohta H."/>
        </authorList>
    </citation>
    <scope>NUCLEOTIDE SEQUENCE [LARGE SCALE GENOMIC DNA]</scope>
    <source>
        <strain evidence="2 3">NIES-2285</strain>
    </source>
</reference>
<evidence type="ECO:0000256" key="1">
    <source>
        <dbReference type="SAM" id="MobiDB-lite"/>
    </source>
</evidence>
<protein>
    <submittedName>
        <fullName evidence="2">Transcription factor CtBP</fullName>
    </submittedName>
</protein>
<dbReference type="EMBL" id="DF237387">
    <property type="protein sequence ID" value="GAQ88541.1"/>
    <property type="molecule type" value="Genomic_DNA"/>
</dbReference>
<dbReference type="Proteomes" id="UP000054558">
    <property type="component" value="Unassembled WGS sequence"/>
</dbReference>
<evidence type="ECO:0000313" key="2">
    <source>
        <dbReference type="EMBL" id="GAQ88541.1"/>
    </source>
</evidence>
<dbReference type="InterPro" id="IPR045015">
    <property type="entry name" value="AN-like"/>
</dbReference>
<accession>A0A1Y1IHJ8</accession>
<proteinExistence type="predicted"/>
<organism evidence="2 3">
    <name type="scientific">Klebsormidium nitens</name>
    <name type="common">Green alga</name>
    <name type="synonym">Ulothrix nitens</name>
    <dbReference type="NCBI Taxonomy" id="105231"/>
    <lineage>
        <taxon>Eukaryota</taxon>
        <taxon>Viridiplantae</taxon>
        <taxon>Streptophyta</taxon>
        <taxon>Klebsormidiophyceae</taxon>
        <taxon>Klebsormidiales</taxon>
        <taxon>Klebsormidiaceae</taxon>
        <taxon>Klebsormidium</taxon>
    </lineage>
</organism>
<feature type="region of interest" description="Disordered" evidence="1">
    <location>
        <begin position="147"/>
        <end position="168"/>
    </location>
</feature>
<dbReference type="AlphaFoldDB" id="A0A1Y1IHJ8"/>
<keyword evidence="3" id="KW-1185">Reference proteome</keyword>
<dbReference type="OrthoDB" id="9991913at2759"/>
<sequence>MGGSLNGSLEDGLMVAFKAKDKGQYWVATERRGWALELGAPGVDASDPAAQFLVVMRGKDRLGFRSLVADGKLLQVRERTSKGHPQATRKLELMFVNFSLDTLENWLITGTSLADCVISSKKFPEVSLALSLEVLAVPPEEEDVLLDDMAGSVQKPEASPDAEEESLV</sequence>
<dbReference type="PANTHER" id="PTHR43254">
    <property type="entry name" value="C-TERMINAL BINDING PROTEIN AN-RELATED"/>
    <property type="match status" value="1"/>
</dbReference>
<dbReference type="GO" id="GO:0000226">
    <property type="term" value="P:microtubule cytoskeleton organization"/>
    <property type="evidence" value="ECO:0007669"/>
    <property type="project" value="InterPro"/>
</dbReference>
<dbReference type="PANTHER" id="PTHR43254:SF3">
    <property type="entry name" value="C-TERMINAL BINDING PROTEIN AN"/>
    <property type="match status" value="1"/>
</dbReference>
<evidence type="ECO:0000313" key="3">
    <source>
        <dbReference type="Proteomes" id="UP000054558"/>
    </source>
</evidence>
<name>A0A1Y1IHJ8_KLENI</name>
<dbReference type="STRING" id="105231.A0A1Y1IHJ8"/>